<organism evidence="8 9">
    <name type="scientific">Dreissena polymorpha</name>
    <name type="common">Zebra mussel</name>
    <name type="synonym">Mytilus polymorpha</name>
    <dbReference type="NCBI Taxonomy" id="45954"/>
    <lineage>
        <taxon>Eukaryota</taxon>
        <taxon>Metazoa</taxon>
        <taxon>Spiralia</taxon>
        <taxon>Lophotrochozoa</taxon>
        <taxon>Mollusca</taxon>
        <taxon>Bivalvia</taxon>
        <taxon>Autobranchia</taxon>
        <taxon>Heteroconchia</taxon>
        <taxon>Euheterodonta</taxon>
        <taxon>Imparidentia</taxon>
        <taxon>Neoheterodontei</taxon>
        <taxon>Myida</taxon>
        <taxon>Dreissenoidea</taxon>
        <taxon>Dreissenidae</taxon>
        <taxon>Dreissena</taxon>
    </lineage>
</organism>
<reference evidence="8" key="2">
    <citation type="submission" date="2020-11" db="EMBL/GenBank/DDBJ databases">
        <authorList>
            <person name="McCartney M.A."/>
            <person name="Auch B."/>
            <person name="Kono T."/>
            <person name="Mallez S."/>
            <person name="Becker A."/>
            <person name="Gohl D.M."/>
            <person name="Silverstein K.A.T."/>
            <person name="Koren S."/>
            <person name="Bechman K.B."/>
            <person name="Herman A."/>
            <person name="Abrahante J.E."/>
            <person name="Garbe J."/>
        </authorList>
    </citation>
    <scope>NUCLEOTIDE SEQUENCE</scope>
    <source>
        <strain evidence="8">Duluth1</strain>
        <tissue evidence="8">Whole animal</tissue>
    </source>
</reference>
<dbReference type="EMBL" id="JAIWYP010000022">
    <property type="protein sequence ID" value="KAH3692465.1"/>
    <property type="molecule type" value="Genomic_DNA"/>
</dbReference>
<dbReference type="GO" id="GO:0000981">
    <property type="term" value="F:DNA-binding transcription factor activity, RNA polymerase II-specific"/>
    <property type="evidence" value="ECO:0007669"/>
    <property type="project" value="TreeGrafter"/>
</dbReference>
<protein>
    <recommendedName>
        <fullName evidence="7">Protein capicua homolog-like C-terminal tri-helical domain-containing protein</fullName>
    </recommendedName>
</protein>
<evidence type="ECO:0000256" key="5">
    <source>
        <dbReference type="ARBA" id="ARBA00023242"/>
    </source>
</evidence>
<dbReference type="PANTHER" id="PTHR13059:SF13">
    <property type="entry name" value="PROTEIN CAPICUA HOMOLOG"/>
    <property type="match status" value="1"/>
</dbReference>
<dbReference type="GO" id="GO:0000977">
    <property type="term" value="F:RNA polymerase II transcription regulatory region sequence-specific DNA binding"/>
    <property type="evidence" value="ECO:0007669"/>
    <property type="project" value="TreeGrafter"/>
</dbReference>
<feature type="compositionally biased region" description="Polar residues" evidence="6">
    <location>
        <begin position="375"/>
        <end position="390"/>
    </location>
</feature>
<dbReference type="PANTHER" id="PTHR13059">
    <property type="entry name" value="HMG-BOX TRANSCRIPTION FACTOR BBX"/>
    <property type="match status" value="1"/>
</dbReference>
<dbReference type="GO" id="GO:0005634">
    <property type="term" value="C:nucleus"/>
    <property type="evidence" value="ECO:0007669"/>
    <property type="project" value="TreeGrafter"/>
</dbReference>
<evidence type="ECO:0000256" key="6">
    <source>
        <dbReference type="SAM" id="MobiDB-lite"/>
    </source>
</evidence>
<feature type="compositionally biased region" description="Basic and acidic residues" evidence="6">
    <location>
        <begin position="192"/>
        <end position="205"/>
    </location>
</feature>
<feature type="compositionally biased region" description="Polar residues" evidence="6">
    <location>
        <begin position="206"/>
        <end position="219"/>
    </location>
</feature>
<dbReference type="AlphaFoldDB" id="A0A9D4BF62"/>
<keyword evidence="9" id="KW-1185">Reference proteome</keyword>
<reference evidence="8" key="1">
    <citation type="journal article" date="2019" name="bioRxiv">
        <title>The Genome of the Zebra Mussel, Dreissena polymorpha: A Resource for Invasive Species Research.</title>
        <authorList>
            <person name="McCartney M.A."/>
            <person name="Auch B."/>
            <person name="Kono T."/>
            <person name="Mallez S."/>
            <person name="Zhang Y."/>
            <person name="Obille A."/>
            <person name="Becker A."/>
            <person name="Abrahante J.E."/>
            <person name="Garbe J."/>
            <person name="Badalamenti J.P."/>
            <person name="Herman A."/>
            <person name="Mangelson H."/>
            <person name="Liachko I."/>
            <person name="Sullivan S."/>
            <person name="Sone E.D."/>
            <person name="Koren S."/>
            <person name="Silverstein K.A.T."/>
            <person name="Beckman K.B."/>
            <person name="Gohl D.M."/>
        </authorList>
    </citation>
    <scope>NUCLEOTIDE SEQUENCE</scope>
    <source>
        <strain evidence="8">Duluth1</strain>
        <tissue evidence="8">Whole animal</tissue>
    </source>
</reference>
<gene>
    <name evidence="8" type="ORF">DPMN_194306</name>
</gene>
<evidence type="ECO:0000256" key="1">
    <source>
        <dbReference type="ARBA" id="ARBA00022553"/>
    </source>
</evidence>
<feature type="domain" description="Protein capicua homolog-like C-terminal tri-helical" evidence="7">
    <location>
        <begin position="283"/>
        <end position="337"/>
    </location>
</feature>
<feature type="compositionally biased region" description="Low complexity" evidence="6">
    <location>
        <begin position="342"/>
        <end position="368"/>
    </location>
</feature>
<keyword evidence="1" id="KW-0597">Phosphoprotein</keyword>
<feature type="compositionally biased region" description="Polar residues" evidence="6">
    <location>
        <begin position="56"/>
        <end position="71"/>
    </location>
</feature>
<evidence type="ECO:0000259" key="7">
    <source>
        <dbReference type="Pfam" id="PF25981"/>
    </source>
</evidence>
<keyword evidence="4" id="KW-0804">Transcription</keyword>
<evidence type="ECO:0000256" key="3">
    <source>
        <dbReference type="ARBA" id="ARBA00023125"/>
    </source>
</evidence>
<dbReference type="Proteomes" id="UP000828390">
    <property type="component" value="Unassembled WGS sequence"/>
</dbReference>
<sequence>MLLKGVDSNGKPQRPGKGQRYKEFIAVNGIKQFKKDRKSYTSKSSGQSDTNEEKNPSTIEYASASVTQITVTGPPEESESTGSTLQLLSPPPSAGEKVKHRPPPLPSPATLNVLSPMASPGLNSPRKTIFKKNIDDGMDKVLEKVNFDARFEQLPQFNPETSDVGTPLPHSPRGLIVNYKKKRTNKISALAKPDRHDGGSSDTHSDTPQTPHGSSHTPTPKTPRSARFEENQFFGKSFNLDTLADVSILKSGLGVESLAENELRSPRTPKTPSSPGQYSSLRRILDQRRTLVHKLFEEHDLFPSAQATSAFQAKYSDIFPTKNILQLKIREVRQKMMQNAAQESSQQGDESNNNNSSNSNNNDGPSSNQHEDSNQSKPDGQGDQSYETSK</sequence>
<keyword evidence="5" id="KW-0539">Nucleus</keyword>
<accession>A0A9D4BF62</accession>
<feature type="region of interest" description="Disordered" evidence="6">
    <location>
        <begin position="259"/>
        <end position="279"/>
    </location>
</feature>
<evidence type="ECO:0000256" key="4">
    <source>
        <dbReference type="ARBA" id="ARBA00023163"/>
    </source>
</evidence>
<comment type="caution">
    <text evidence="8">The sequence shown here is derived from an EMBL/GenBank/DDBJ whole genome shotgun (WGS) entry which is preliminary data.</text>
</comment>
<dbReference type="InterPro" id="IPR058606">
    <property type="entry name" value="HTH_Cic_C"/>
</dbReference>
<feature type="region of interest" description="Disordered" evidence="6">
    <location>
        <begin position="156"/>
        <end position="227"/>
    </location>
</feature>
<evidence type="ECO:0000313" key="8">
    <source>
        <dbReference type="EMBL" id="KAH3692465.1"/>
    </source>
</evidence>
<feature type="compositionally biased region" description="Low complexity" evidence="6">
    <location>
        <begin position="266"/>
        <end position="275"/>
    </location>
</feature>
<keyword evidence="2" id="KW-0805">Transcription regulation</keyword>
<proteinExistence type="predicted"/>
<feature type="region of interest" description="Disordered" evidence="6">
    <location>
        <begin position="337"/>
        <end position="390"/>
    </location>
</feature>
<feature type="region of interest" description="Disordered" evidence="6">
    <location>
        <begin position="1"/>
        <end position="129"/>
    </location>
</feature>
<keyword evidence="3" id="KW-0238">DNA-binding</keyword>
<evidence type="ECO:0000313" key="9">
    <source>
        <dbReference type="Proteomes" id="UP000828390"/>
    </source>
</evidence>
<evidence type="ECO:0000256" key="2">
    <source>
        <dbReference type="ARBA" id="ARBA00023015"/>
    </source>
</evidence>
<dbReference type="Pfam" id="PF25981">
    <property type="entry name" value="HTH_Cic_C"/>
    <property type="match status" value="1"/>
</dbReference>
<name>A0A9D4BF62_DREPO</name>
<dbReference type="InterPro" id="IPR052412">
    <property type="entry name" value="CC-Dev_Transcription_Reg"/>
</dbReference>